<feature type="region of interest" description="Disordered" evidence="1">
    <location>
        <begin position="232"/>
        <end position="251"/>
    </location>
</feature>
<dbReference type="Pfam" id="PF09681">
    <property type="entry name" value="Phage_rep_org_N"/>
    <property type="match status" value="1"/>
</dbReference>
<dbReference type="InterPro" id="IPR010056">
    <property type="entry name" value="Phage_rep_org__N"/>
</dbReference>
<name>A0A1W1V332_PEPAS</name>
<dbReference type="STRING" id="573058.SAMN00017477_1150"/>
<proteinExistence type="predicted"/>
<evidence type="ECO:0000313" key="3">
    <source>
        <dbReference type="EMBL" id="SMB87444.1"/>
    </source>
</evidence>
<dbReference type="NCBIfam" id="TIGR01714">
    <property type="entry name" value="phage_rep_org_N"/>
    <property type="match status" value="1"/>
</dbReference>
<accession>A0A1W1V332</accession>
<feature type="compositionally biased region" description="Polar residues" evidence="1">
    <location>
        <begin position="232"/>
        <end position="245"/>
    </location>
</feature>
<evidence type="ECO:0000256" key="1">
    <source>
        <dbReference type="SAM" id="MobiDB-lite"/>
    </source>
</evidence>
<gene>
    <name evidence="3" type="ORF">SAMN00017477_1150</name>
</gene>
<dbReference type="AlphaFoldDB" id="A0A1W1V332"/>
<dbReference type="RefSeq" id="WP_084230729.1">
    <property type="nucleotide sequence ID" value="NZ_FWWR01000009.1"/>
</dbReference>
<evidence type="ECO:0000259" key="2">
    <source>
        <dbReference type="Pfam" id="PF09681"/>
    </source>
</evidence>
<evidence type="ECO:0000313" key="4">
    <source>
        <dbReference type="Proteomes" id="UP000192368"/>
    </source>
</evidence>
<dbReference type="Proteomes" id="UP000192368">
    <property type="component" value="Unassembled WGS sequence"/>
</dbReference>
<sequence>MSDNKKYYYLKLKEDFFTSETITLLESMKDGIMYSNILLKLYLMSLKNNGKLIFRDNMPYTTEMIATITRHQVGTVERAIKIFLELELIEQLPDNILYMADIELFIGKSSTEGERKRKARLENQEKIRLLEDTCLNDGGQMSAVCPPENRDKRIEGKEETQMSTPILYGEYKNISLTDEEYGKLKEQLKEYTDTMIDKLSRYIESSGKNYKNHYVTILNWYEQDKEKLTQKNIHNGGSKTYSTNYEDSDTL</sequence>
<organism evidence="3 4">
    <name type="scientific">Peptoniphilus asaccharolyticus DSM 20463</name>
    <dbReference type="NCBI Taxonomy" id="573058"/>
    <lineage>
        <taxon>Bacteria</taxon>
        <taxon>Bacillati</taxon>
        <taxon>Bacillota</taxon>
        <taxon>Tissierellia</taxon>
        <taxon>Tissierellales</taxon>
        <taxon>Peptoniphilaceae</taxon>
        <taxon>Peptoniphilus</taxon>
    </lineage>
</organism>
<protein>
    <submittedName>
        <fullName evidence="3">Phage replisome organizer, putative, N-terminal region</fullName>
    </submittedName>
</protein>
<dbReference type="OrthoDB" id="9788567at2"/>
<reference evidence="4" key="1">
    <citation type="submission" date="2017-04" db="EMBL/GenBank/DDBJ databases">
        <authorList>
            <person name="Varghese N."/>
            <person name="Submissions S."/>
        </authorList>
    </citation>
    <scope>NUCLEOTIDE SEQUENCE [LARGE SCALE GENOMIC DNA]</scope>
    <source>
        <strain evidence="4">DSM 20463</strain>
    </source>
</reference>
<feature type="domain" description="Phage replisome organiser N-terminal" evidence="2">
    <location>
        <begin position="9"/>
        <end position="124"/>
    </location>
</feature>
<keyword evidence="4" id="KW-1185">Reference proteome</keyword>
<dbReference type="EMBL" id="FWWR01000009">
    <property type="protein sequence ID" value="SMB87444.1"/>
    <property type="molecule type" value="Genomic_DNA"/>
</dbReference>